<dbReference type="AlphaFoldDB" id="A0A6G1HZH4"/>
<keyword evidence="2" id="KW-1185">Reference proteome</keyword>
<evidence type="ECO:0000313" key="1">
    <source>
        <dbReference type="EMBL" id="KAF2401266.1"/>
    </source>
</evidence>
<name>A0A6G1HZH4_9PEZI</name>
<accession>A0A6G1HZH4</accession>
<dbReference type="Proteomes" id="UP000799640">
    <property type="component" value="Unassembled WGS sequence"/>
</dbReference>
<dbReference type="EMBL" id="ML996693">
    <property type="protein sequence ID" value="KAF2401266.1"/>
    <property type="molecule type" value="Genomic_DNA"/>
</dbReference>
<reference evidence="1" key="1">
    <citation type="journal article" date="2020" name="Stud. Mycol.">
        <title>101 Dothideomycetes genomes: a test case for predicting lifestyles and emergence of pathogens.</title>
        <authorList>
            <person name="Haridas S."/>
            <person name="Albert R."/>
            <person name="Binder M."/>
            <person name="Bloem J."/>
            <person name="Labutti K."/>
            <person name="Salamov A."/>
            <person name="Andreopoulos B."/>
            <person name="Baker S."/>
            <person name="Barry K."/>
            <person name="Bills G."/>
            <person name="Bluhm B."/>
            <person name="Cannon C."/>
            <person name="Castanera R."/>
            <person name="Culley D."/>
            <person name="Daum C."/>
            <person name="Ezra D."/>
            <person name="Gonzalez J."/>
            <person name="Henrissat B."/>
            <person name="Kuo A."/>
            <person name="Liang C."/>
            <person name="Lipzen A."/>
            <person name="Lutzoni F."/>
            <person name="Magnuson J."/>
            <person name="Mondo S."/>
            <person name="Nolan M."/>
            <person name="Ohm R."/>
            <person name="Pangilinan J."/>
            <person name="Park H.-J."/>
            <person name="Ramirez L."/>
            <person name="Alfaro M."/>
            <person name="Sun H."/>
            <person name="Tritt A."/>
            <person name="Yoshinaga Y."/>
            <person name="Zwiers L.-H."/>
            <person name="Turgeon B."/>
            <person name="Goodwin S."/>
            <person name="Spatafora J."/>
            <person name="Crous P."/>
            <person name="Grigoriev I."/>
        </authorList>
    </citation>
    <scope>NUCLEOTIDE SEQUENCE</scope>
    <source>
        <strain evidence="1">CBS 262.69</strain>
    </source>
</reference>
<protein>
    <submittedName>
        <fullName evidence="1">Uncharacterized protein</fullName>
    </submittedName>
</protein>
<organism evidence="1 2">
    <name type="scientific">Trichodelitschia bisporula</name>
    <dbReference type="NCBI Taxonomy" id="703511"/>
    <lineage>
        <taxon>Eukaryota</taxon>
        <taxon>Fungi</taxon>
        <taxon>Dikarya</taxon>
        <taxon>Ascomycota</taxon>
        <taxon>Pezizomycotina</taxon>
        <taxon>Dothideomycetes</taxon>
        <taxon>Dothideomycetes incertae sedis</taxon>
        <taxon>Phaeotrichales</taxon>
        <taxon>Phaeotrichaceae</taxon>
        <taxon>Trichodelitschia</taxon>
    </lineage>
</organism>
<proteinExistence type="predicted"/>
<evidence type="ECO:0000313" key="2">
    <source>
        <dbReference type="Proteomes" id="UP000799640"/>
    </source>
</evidence>
<sequence length="111" mass="12327">MLAMGGAWVVRWLELDIGVGARGRCARDEGRGIRGRVQAGRAGCWEDESCGGRRSCFSAGCVYPRIWSRGVWEFVRRGEGAGLRGGIFGEARPGVARRGSWWRNAQFPRNR</sequence>
<gene>
    <name evidence="1" type="ORF">EJ06DRAFT_384252</name>
</gene>